<dbReference type="AlphaFoldDB" id="A0A1I3JGS8"/>
<evidence type="ECO:0000313" key="2">
    <source>
        <dbReference type="Proteomes" id="UP000242763"/>
    </source>
</evidence>
<reference evidence="2" key="1">
    <citation type="submission" date="2016-10" db="EMBL/GenBank/DDBJ databases">
        <authorList>
            <person name="Varghese N."/>
            <person name="Submissions S."/>
        </authorList>
    </citation>
    <scope>NUCLEOTIDE SEQUENCE [LARGE SCALE GENOMIC DNA]</scope>
    <source>
        <strain evidence="2">DSM 21857</strain>
    </source>
</reference>
<organism evidence="1 2">
    <name type="scientific">Aquamicrobium aerolatum DSM 21857</name>
    <dbReference type="NCBI Taxonomy" id="1121003"/>
    <lineage>
        <taxon>Bacteria</taxon>
        <taxon>Pseudomonadati</taxon>
        <taxon>Pseudomonadota</taxon>
        <taxon>Alphaproteobacteria</taxon>
        <taxon>Hyphomicrobiales</taxon>
        <taxon>Phyllobacteriaceae</taxon>
        <taxon>Aerobium</taxon>
    </lineage>
</organism>
<gene>
    <name evidence="1" type="ORF">SAMN03080618_00851</name>
</gene>
<dbReference type="EMBL" id="FORF01000004">
    <property type="protein sequence ID" value="SFI59461.1"/>
    <property type="molecule type" value="Genomic_DNA"/>
</dbReference>
<dbReference type="STRING" id="1121003.SAMN03080618_00851"/>
<proteinExistence type="predicted"/>
<name>A0A1I3JGS8_9HYPH</name>
<accession>A0A1I3JGS8</accession>
<dbReference type="Proteomes" id="UP000242763">
    <property type="component" value="Unassembled WGS sequence"/>
</dbReference>
<evidence type="ECO:0000313" key="1">
    <source>
        <dbReference type="EMBL" id="SFI59461.1"/>
    </source>
</evidence>
<sequence length="85" mass="9223">MMFTAMAAITWLAVTIWGAYFVYNVMGIVTELKRSEIIFVSKVGRGAEVSMWNQTAVDGGVTFTARPGLPESSKSDMSVLGSTPR</sequence>
<keyword evidence="2" id="KW-1185">Reference proteome</keyword>
<protein>
    <submittedName>
        <fullName evidence="1">Uncharacterized protein</fullName>
    </submittedName>
</protein>